<evidence type="ECO:0008006" key="7">
    <source>
        <dbReference type="Google" id="ProtNLM"/>
    </source>
</evidence>
<dbReference type="GO" id="GO:0043565">
    <property type="term" value="F:sequence-specific DNA binding"/>
    <property type="evidence" value="ECO:0007669"/>
    <property type="project" value="TreeGrafter"/>
</dbReference>
<dbReference type="GO" id="GO:0003714">
    <property type="term" value="F:transcription corepressor activity"/>
    <property type="evidence" value="ECO:0007669"/>
    <property type="project" value="TreeGrafter"/>
</dbReference>
<name>A0A9P0AU27_BRAAE</name>
<sequence length="1235" mass="140892">MDEETHVDVIPDEKPKRKVKQTVLDNFSKITNPNEKVRVKSASNLLNHLSEIKENEKDDSELKYALGRIIRGLGSSTNQARTGFYSALVGLLGIREDVSVSDLFEHVEKHLHRVGSNTKGENADVSSGQILVCGAIIRSELFYRSNAEEQKKIIELLISAGKERTYLTLVSYIFILNVLEKVTDKEAEKIVLPLIKTEILKPINEYTLDSLYFLMAVQQSKPNLVKHKLLKNAFGSDKVICQPNLSQLSNILTAIPRITSLPHPIFELFAQNLTSSEHLVEFFTELDKHLHRPNRNKHLAITTLFSHVLSTVADYEAISDLLGENFVKQTICYFKTFTKYQKDGEFQKQMHDFFEKLVATLKGESVGSTAKIRVLKRLLFHPGTFIFEKITKSKIIQHITSTLDADGVKELSDVYCDVVTGKLSVDIGPNTNERWLNNDRLYAAHLLVKLLHLPVVQKCNDWKVEKLMFLMTMGIFNKSISNVGVELANSLKDTFYGSLDLKGSKLEDIQDILTKLVKNLDEKLSVDTLETVLRNPISPENYSTWQKTMLIVDKIDRKKKRSTGIKSVFLTLFLQMQLQLLNDAKLATETLEELFNCYDRVKKSRKNSLNETEQSETSNDPLWIEVVVDLFLNLLSHNSHLLRSLIGNVFPHLCGHLNATAIHQILSVLDPKNQDNPLTNKNESDSESDGDSEEEDDESNEDSEEEESDVDEDEKQTDKLRLALHKALASNQQEDDLESIDLDQLSDSEGQKLDEALAEAFKQFKPNRGRSKKQNKDAETLTHFRVRVLDLIEIYLDSTPNMLLTLEIMLPLLQSVEFSVRDEHQKPLQTRLKSILKKLTACKKFEGLDEVTDITLCDLLKSLLEKGTKNAIIMQEMGEQISDCCIFIIKCSQIITSIEETPKKIKKHLKNNIANTISEELTNYFTKNNCLTPYVLFKSTLNLPWEGNLNITTTLLDFIYDSSIKQFKKSQALELLKIFFTNQRYLSQNPEKLRGKIAEKVSTFVHTTTDFFKDLSANITENKVKEKFLCNLFGVLASIKCCPLKFEGIHWPTLAENVREYRTHVSFSKDAKTAFNKLCNSLGVSHIVKMKQNVTKISTTTEEKDEQQVNGDAKVEKKKKNKKVNNEKLKLKKEAKSLRLQSLSEGFSSKVDFSEDKIAEDIDVEMEDSEEKKNKKKRKKKTSTSEPEEEMQEETNTKKNKKRKKKNSTSEETVDETPKNAENGVKKKNKKKKSV</sequence>
<reference evidence="5" key="1">
    <citation type="submission" date="2021-12" db="EMBL/GenBank/DDBJ databases">
        <authorList>
            <person name="King R."/>
        </authorList>
    </citation>
    <scope>NUCLEOTIDE SEQUENCE</scope>
</reference>
<dbReference type="GO" id="GO:0005730">
    <property type="term" value="C:nucleolus"/>
    <property type="evidence" value="ECO:0007669"/>
    <property type="project" value="InterPro"/>
</dbReference>
<evidence type="ECO:0000256" key="3">
    <source>
        <dbReference type="ARBA" id="ARBA00023242"/>
    </source>
</evidence>
<feature type="compositionally biased region" description="Basic residues" evidence="4">
    <location>
        <begin position="1226"/>
        <end position="1235"/>
    </location>
</feature>
<evidence type="ECO:0000256" key="4">
    <source>
        <dbReference type="SAM" id="MobiDB-lite"/>
    </source>
</evidence>
<evidence type="ECO:0000313" key="6">
    <source>
        <dbReference type="Proteomes" id="UP001154078"/>
    </source>
</evidence>
<keyword evidence="6" id="KW-1185">Reference proteome</keyword>
<organism evidence="5 6">
    <name type="scientific">Brassicogethes aeneus</name>
    <name type="common">Rape pollen beetle</name>
    <name type="synonym">Meligethes aeneus</name>
    <dbReference type="NCBI Taxonomy" id="1431903"/>
    <lineage>
        <taxon>Eukaryota</taxon>
        <taxon>Metazoa</taxon>
        <taxon>Ecdysozoa</taxon>
        <taxon>Arthropoda</taxon>
        <taxon>Hexapoda</taxon>
        <taxon>Insecta</taxon>
        <taxon>Pterygota</taxon>
        <taxon>Neoptera</taxon>
        <taxon>Endopterygota</taxon>
        <taxon>Coleoptera</taxon>
        <taxon>Polyphaga</taxon>
        <taxon>Cucujiformia</taxon>
        <taxon>Nitidulidae</taxon>
        <taxon>Meligethinae</taxon>
        <taxon>Brassicogethes</taxon>
    </lineage>
</organism>
<feature type="compositionally biased region" description="Basic residues" evidence="4">
    <location>
        <begin position="1198"/>
        <end position="1207"/>
    </location>
</feature>
<comment type="similarity">
    <text evidence="2">Belongs to the MYBBP1A family.</text>
</comment>
<evidence type="ECO:0000256" key="1">
    <source>
        <dbReference type="ARBA" id="ARBA00004123"/>
    </source>
</evidence>
<dbReference type="AlphaFoldDB" id="A0A9P0AU27"/>
<keyword evidence="3" id="KW-0539">Nucleus</keyword>
<feature type="region of interest" description="Disordered" evidence="4">
    <location>
        <begin position="1101"/>
        <end position="1128"/>
    </location>
</feature>
<dbReference type="InterPro" id="IPR016024">
    <property type="entry name" value="ARM-type_fold"/>
</dbReference>
<dbReference type="GO" id="GO:0003723">
    <property type="term" value="F:RNA binding"/>
    <property type="evidence" value="ECO:0007669"/>
    <property type="project" value="TreeGrafter"/>
</dbReference>
<protein>
    <recommendedName>
        <fullName evidence="7">Myb-binding protein 1A</fullName>
    </recommendedName>
</protein>
<dbReference type="PANTHER" id="PTHR13213">
    <property type="entry name" value="MYB-BINDING PROTEIN 1A FAMILY MEMBER"/>
    <property type="match status" value="1"/>
</dbReference>
<dbReference type="EMBL" id="OV121141">
    <property type="protein sequence ID" value="CAH0548937.1"/>
    <property type="molecule type" value="Genomic_DNA"/>
</dbReference>
<feature type="compositionally biased region" description="Acidic residues" evidence="4">
    <location>
        <begin position="685"/>
        <end position="715"/>
    </location>
</feature>
<proteinExistence type="inferred from homology"/>
<dbReference type="PANTHER" id="PTHR13213:SF2">
    <property type="entry name" value="MYB-BINDING PROTEIN 1A"/>
    <property type="match status" value="1"/>
</dbReference>
<gene>
    <name evidence="5" type="ORF">MELIAE_LOCUS2277</name>
</gene>
<dbReference type="InterPro" id="IPR007015">
    <property type="entry name" value="DNA_pol_V/MYBBP1A"/>
</dbReference>
<accession>A0A9P0AU27</accession>
<comment type="subcellular location">
    <subcellularLocation>
        <location evidence="1">Nucleus</location>
    </subcellularLocation>
</comment>
<dbReference type="OrthoDB" id="342531at2759"/>
<evidence type="ECO:0000313" key="5">
    <source>
        <dbReference type="EMBL" id="CAH0548937.1"/>
    </source>
</evidence>
<dbReference type="Pfam" id="PF04931">
    <property type="entry name" value="DNA_pol_phi"/>
    <property type="match status" value="1"/>
</dbReference>
<feature type="region of interest" description="Disordered" evidence="4">
    <location>
        <begin position="671"/>
        <end position="717"/>
    </location>
</feature>
<evidence type="ECO:0000256" key="2">
    <source>
        <dbReference type="ARBA" id="ARBA00006809"/>
    </source>
</evidence>
<dbReference type="SUPFAM" id="SSF48371">
    <property type="entry name" value="ARM repeat"/>
    <property type="match status" value="1"/>
</dbReference>
<feature type="region of interest" description="Disordered" evidence="4">
    <location>
        <begin position="1158"/>
        <end position="1235"/>
    </location>
</feature>
<dbReference type="Proteomes" id="UP001154078">
    <property type="component" value="Chromosome 10"/>
</dbReference>